<dbReference type="EMBL" id="QFQP01000022">
    <property type="protein sequence ID" value="PZR09146.1"/>
    <property type="molecule type" value="Genomic_DNA"/>
</dbReference>
<evidence type="ECO:0000313" key="1">
    <source>
        <dbReference type="EMBL" id="PZR09146.1"/>
    </source>
</evidence>
<protein>
    <submittedName>
        <fullName evidence="1">Uncharacterized protein</fullName>
    </submittedName>
</protein>
<accession>A0A2W5T9L2</accession>
<dbReference type="AlphaFoldDB" id="A0A2W5T9L2"/>
<gene>
    <name evidence="1" type="ORF">DI536_23220</name>
</gene>
<evidence type="ECO:0000313" key="2">
    <source>
        <dbReference type="Proteomes" id="UP000249061"/>
    </source>
</evidence>
<dbReference type="Proteomes" id="UP000249061">
    <property type="component" value="Unassembled WGS sequence"/>
</dbReference>
<proteinExistence type="predicted"/>
<reference evidence="1 2" key="1">
    <citation type="submission" date="2017-08" db="EMBL/GenBank/DDBJ databases">
        <title>Infants hospitalized years apart are colonized by the same room-sourced microbial strains.</title>
        <authorList>
            <person name="Brooks B."/>
            <person name="Olm M.R."/>
            <person name="Firek B.A."/>
            <person name="Baker R."/>
            <person name="Thomas B.C."/>
            <person name="Morowitz M.J."/>
            <person name="Banfield J.F."/>
        </authorList>
    </citation>
    <scope>NUCLEOTIDE SEQUENCE [LARGE SCALE GENOMIC DNA]</scope>
    <source>
        <strain evidence="1">S2_003_000_R2_14</strain>
    </source>
</reference>
<organism evidence="1 2">
    <name type="scientific">Archangium gephyra</name>
    <dbReference type="NCBI Taxonomy" id="48"/>
    <lineage>
        <taxon>Bacteria</taxon>
        <taxon>Pseudomonadati</taxon>
        <taxon>Myxococcota</taxon>
        <taxon>Myxococcia</taxon>
        <taxon>Myxococcales</taxon>
        <taxon>Cystobacterineae</taxon>
        <taxon>Archangiaceae</taxon>
        <taxon>Archangium</taxon>
    </lineage>
</organism>
<comment type="caution">
    <text evidence="1">The sequence shown here is derived from an EMBL/GenBank/DDBJ whole genome shotgun (WGS) entry which is preliminary data.</text>
</comment>
<sequence>MKVKGNGWLARCEVMEKTVGPEKWAEFLKARASRFAFLQTPVMPISRIEVREFLALHDELVEHFFGGDKQAYWRFGEQSGEWALQHQLRGLFSPGEGRRFLQFSPQIYKNYFDGGELLNEASASHMDLVIRGVEIPHVYFEYSIIGFAAAGLRMLEVNATPECIKGFSRGDDEVRYRFAVSR</sequence>
<name>A0A2W5T9L2_9BACT</name>